<protein>
    <submittedName>
        <fullName evidence="10">Vacuolar protein sorting-associated protein 11 homolog</fullName>
    </submittedName>
</protein>
<reference evidence="9" key="1">
    <citation type="journal article" date="2021" name="Elife">
        <title>Highly contiguous assemblies of 101 drosophilid genomes.</title>
        <authorList>
            <person name="Kim B.Y."/>
            <person name="Wang J.R."/>
            <person name="Miller D.E."/>
            <person name="Barmina O."/>
            <person name="Delaney E."/>
            <person name="Thompson A."/>
            <person name="Comeault A.A."/>
            <person name="Peede D."/>
            <person name="D'Agostino E.R."/>
            <person name="Pelaez J."/>
            <person name="Aguilar J.M."/>
            <person name="Haji D."/>
            <person name="Matsunaga T."/>
            <person name="Armstrong E.E."/>
            <person name="Zych M."/>
            <person name="Ogawa Y."/>
            <person name="Stamenkovic-Radak M."/>
            <person name="Jelic M."/>
            <person name="Veselinovic M.S."/>
            <person name="Tanaskovic M."/>
            <person name="Eric P."/>
            <person name="Gao J.J."/>
            <person name="Katoh T.K."/>
            <person name="Toda M.J."/>
            <person name="Watabe H."/>
            <person name="Watada M."/>
            <person name="Davis J.S."/>
            <person name="Moyle L.C."/>
            <person name="Manoli G."/>
            <person name="Bertolini E."/>
            <person name="Kostal V."/>
            <person name="Hawley R.S."/>
            <person name="Takahashi A."/>
            <person name="Jones C.D."/>
            <person name="Price D.K."/>
            <person name="Whiteman N."/>
            <person name="Kopp A."/>
            <person name="Matute D.R."/>
            <person name="Petrov D.A."/>
        </authorList>
    </citation>
    <scope>NUCLEOTIDE SEQUENCE [LARGE SCALE GENOMIC DNA]</scope>
</reference>
<dbReference type="InterPro" id="IPR001841">
    <property type="entry name" value="Znf_RING"/>
</dbReference>
<dbReference type="Pfam" id="PF23341">
    <property type="entry name" value="PEP5_VPS11_N"/>
    <property type="match status" value="1"/>
</dbReference>
<keyword evidence="4" id="KW-0862">Zinc</keyword>
<dbReference type="Proteomes" id="UP001652680">
    <property type="component" value="Unassembled WGS sequence"/>
</dbReference>
<proteinExistence type="predicted"/>
<dbReference type="EnsemblMetazoa" id="XM_017119473.1">
    <property type="protein sequence ID" value="XP_016974962.1"/>
    <property type="gene ID" value="LOC108041546"/>
</dbReference>
<keyword evidence="3 6" id="KW-0863">Zinc-finger</keyword>
<evidence type="ECO:0000256" key="3">
    <source>
        <dbReference type="ARBA" id="ARBA00022771"/>
    </source>
</evidence>
<dbReference type="AlphaFoldDB" id="A0A6P4EA61"/>
<dbReference type="PANTHER" id="PTHR23323:SF24">
    <property type="entry name" value="VACUOLAR PROTEIN SORTING-ASSOCIATED PROTEIN 11 HOMOLOG"/>
    <property type="match status" value="1"/>
</dbReference>
<dbReference type="GO" id="GO:0030897">
    <property type="term" value="C:HOPS complex"/>
    <property type="evidence" value="ECO:0007669"/>
    <property type="project" value="TreeGrafter"/>
</dbReference>
<accession>A0A6P4EA61</accession>
<dbReference type="GO" id="GO:0006904">
    <property type="term" value="P:vesicle docking involved in exocytosis"/>
    <property type="evidence" value="ECO:0007669"/>
    <property type="project" value="TreeGrafter"/>
</dbReference>
<dbReference type="PROSITE" id="PS50089">
    <property type="entry name" value="ZF_RING_2"/>
    <property type="match status" value="1"/>
</dbReference>
<name>A0A6P4EA61_DRORH</name>
<evidence type="ECO:0000256" key="5">
    <source>
        <dbReference type="ARBA" id="ARBA00023136"/>
    </source>
</evidence>
<dbReference type="GO" id="GO:0031902">
    <property type="term" value="C:late endosome membrane"/>
    <property type="evidence" value="ECO:0007669"/>
    <property type="project" value="UniProtKB-SubCell"/>
</dbReference>
<dbReference type="SUPFAM" id="SSF57850">
    <property type="entry name" value="RING/U-box"/>
    <property type="match status" value="1"/>
</dbReference>
<evidence type="ECO:0000313" key="9">
    <source>
        <dbReference type="Proteomes" id="UP001652680"/>
    </source>
</evidence>
<evidence type="ECO:0000313" key="8">
    <source>
        <dbReference type="EnsemblMetazoa" id="XP_016974962.1"/>
    </source>
</evidence>
<sequence>MDTSVLEWKKVDLFNIIALPYVKCPTTSEISCYCCNDSKSNTEDLKIRIVICDQNKNIHVYPSSWDCISFKSQATRNIIRLCSLTSNNWLATATQDINFGIYIDIYDLRRLTKKQGAPIIGSAFFQVASTASCIDAEVIDEKFLAVAIGLECGDILLHYGKINRLFSQNIRQHTVSGYPINGVHFDIKAQQSDMQTKIMFVTCFQGVYCFELKDKSCMDKRFMLDNDNDTTYNNHCCTMRKTDNGDLEESMLVVGREDAVYCYTHDGRGPCFAIKGTKKCLAWVGHYLVVAISPKKSILSTSTIIVVDTDNKIIVFQKQFQDFFCTISEENFCYFISNTPQENTCNVFMLEQHNISSTIRLLVEKNMYDIALRFLHREGSISSPEAAFVRFQYGNHLLLKGDISRAVKEFIKTIGFVKPYAVISKLAYSRYNSYLIDYLSEWIKIDKTSKYNTALIECCMNRKQIEQKMQQLTDGVDSLNFTRPLVLKDLSDLSKMFFECTLRNQDKVEGDSLLHRFLEYGSETLLVDPTTYLEHINSENVKKCKNILSFISILTDQNDYCAKILANIIETFPACDEKLYYYLLVLYLDLWRGNKVTTCFVLDFLKKDCLRLDKVLIICRLYSFFNGLKEIHNFQQSAGILHHETINKCIHTLIKNNPEVGLNLSISKRSFLMMLKSFCSNNEVKVFKIKPVFKEEIMRQLVDSSNELQLIEHFQDNIKRSSCILSLYTNNPIEFRNDTCDICRETLNMQSIYFLCQHSFHKECLNYSLVKRQDQIMCAVCKANTQIFNEENKNNFNSDSSNIIAVIAKVVALGIMNLGNKSIIDKSVQTITQRNGQSTKANLNSLD</sequence>
<dbReference type="PANTHER" id="PTHR23323">
    <property type="entry name" value="VACUOLAR PROTEIN SORTING-ASSOCIATED PROTEIN"/>
    <property type="match status" value="1"/>
</dbReference>
<comment type="subcellular location">
    <subcellularLocation>
        <location evidence="1">Late endosome membrane</location>
        <topology evidence="1">Peripheral membrane protein</topology>
        <orientation evidence="1">Cytoplasmic side</orientation>
    </subcellularLocation>
</comment>
<evidence type="ECO:0000256" key="4">
    <source>
        <dbReference type="ARBA" id="ARBA00022833"/>
    </source>
</evidence>
<dbReference type="InterPro" id="IPR057307">
    <property type="entry name" value="PEP5_VPS11_N"/>
</dbReference>
<evidence type="ECO:0000259" key="7">
    <source>
        <dbReference type="PROSITE" id="PS50089"/>
    </source>
</evidence>
<dbReference type="OrthoDB" id="26184at2759"/>
<dbReference type="CTD" id="55823"/>
<reference evidence="8" key="3">
    <citation type="submission" date="2025-05" db="UniProtKB">
        <authorList>
            <consortium name="EnsemblMetazoa"/>
        </authorList>
    </citation>
    <scope>IDENTIFICATION</scope>
</reference>
<dbReference type="GeneID" id="108041546"/>
<dbReference type="Gene3D" id="3.30.40.10">
    <property type="entry name" value="Zinc/RING finger domain, C3HC4 (zinc finger)"/>
    <property type="match status" value="1"/>
</dbReference>
<gene>
    <name evidence="10" type="primary">LOC108041546</name>
    <name evidence="8" type="synonym">108041546</name>
</gene>
<dbReference type="GO" id="GO:0007033">
    <property type="term" value="P:vacuole organization"/>
    <property type="evidence" value="ECO:0007669"/>
    <property type="project" value="TreeGrafter"/>
</dbReference>
<dbReference type="GO" id="GO:0030674">
    <property type="term" value="F:protein-macromolecule adaptor activity"/>
    <property type="evidence" value="ECO:0007669"/>
    <property type="project" value="TreeGrafter"/>
</dbReference>
<evidence type="ECO:0000256" key="2">
    <source>
        <dbReference type="ARBA" id="ARBA00022723"/>
    </source>
</evidence>
<dbReference type="GO" id="GO:0048284">
    <property type="term" value="P:organelle fusion"/>
    <property type="evidence" value="ECO:0007669"/>
    <property type="project" value="TreeGrafter"/>
</dbReference>
<keyword evidence="2" id="KW-0479">Metal-binding</keyword>
<organism evidence="10">
    <name type="scientific">Drosophila rhopaloa</name>
    <name type="common">Fruit fly</name>
    <dbReference type="NCBI Taxonomy" id="1041015"/>
    <lineage>
        <taxon>Eukaryota</taxon>
        <taxon>Metazoa</taxon>
        <taxon>Ecdysozoa</taxon>
        <taxon>Arthropoda</taxon>
        <taxon>Hexapoda</taxon>
        <taxon>Insecta</taxon>
        <taxon>Pterygota</taxon>
        <taxon>Neoptera</taxon>
        <taxon>Endopterygota</taxon>
        <taxon>Diptera</taxon>
        <taxon>Brachycera</taxon>
        <taxon>Muscomorpha</taxon>
        <taxon>Ephydroidea</taxon>
        <taxon>Drosophilidae</taxon>
        <taxon>Drosophila</taxon>
        <taxon>Sophophora</taxon>
    </lineage>
</organism>
<keyword evidence="9" id="KW-1185">Reference proteome</keyword>
<evidence type="ECO:0000313" key="10">
    <source>
        <dbReference type="RefSeq" id="XP_016974962.1"/>
    </source>
</evidence>
<keyword evidence="5" id="KW-0472">Membrane</keyword>
<evidence type="ECO:0000256" key="1">
    <source>
        <dbReference type="ARBA" id="ARBA00004492"/>
    </source>
</evidence>
<dbReference type="InterPro" id="IPR013083">
    <property type="entry name" value="Znf_RING/FYVE/PHD"/>
</dbReference>
<dbReference type="GO" id="GO:0007032">
    <property type="term" value="P:endosome organization"/>
    <property type="evidence" value="ECO:0007669"/>
    <property type="project" value="TreeGrafter"/>
</dbReference>
<dbReference type="RefSeq" id="XP_016974962.1">
    <property type="nucleotide sequence ID" value="XM_017119473.1"/>
</dbReference>
<evidence type="ECO:0000256" key="6">
    <source>
        <dbReference type="PROSITE-ProRule" id="PRU00175"/>
    </source>
</evidence>
<dbReference type="GO" id="GO:0008270">
    <property type="term" value="F:zinc ion binding"/>
    <property type="evidence" value="ECO:0007669"/>
    <property type="project" value="UniProtKB-KW"/>
</dbReference>
<feature type="domain" description="RING-type" evidence="7">
    <location>
        <begin position="740"/>
        <end position="782"/>
    </location>
</feature>
<reference evidence="10" key="2">
    <citation type="submission" date="2025-04" db="UniProtKB">
        <authorList>
            <consortium name="RefSeq"/>
        </authorList>
    </citation>
    <scope>IDENTIFICATION</scope>
</reference>